<sequence length="116" mass="12060">MSPAPPANDGGLPEWLRAVAETALPRERLDGARIDRGGSHDVVLLPGVAVVRIARTPTAEAELARNVELLRRLAALDLPFAVPEPLSAIVTAEGRTGVALSWLDGAPTARGEGGDP</sequence>
<dbReference type="Pfam" id="PF01636">
    <property type="entry name" value="APH"/>
    <property type="match status" value="1"/>
</dbReference>
<comment type="caution">
    <text evidence="2">The sequence shown here is derived from an EMBL/GenBank/DDBJ whole genome shotgun (WGS) entry which is preliminary data.</text>
</comment>
<feature type="domain" description="Aminoglycoside phosphotransferase" evidence="1">
    <location>
        <begin position="33"/>
        <end position="110"/>
    </location>
</feature>
<protein>
    <submittedName>
        <fullName evidence="2">Aminoglycoside phosphotransferase family protein</fullName>
    </submittedName>
</protein>
<dbReference type="EMBL" id="QKYN01000024">
    <property type="protein sequence ID" value="RAG86569.1"/>
    <property type="molecule type" value="Genomic_DNA"/>
</dbReference>
<dbReference type="SUPFAM" id="SSF56112">
    <property type="entry name" value="Protein kinase-like (PK-like)"/>
    <property type="match status" value="1"/>
</dbReference>
<dbReference type="InterPro" id="IPR002575">
    <property type="entry name" value="Aminoglycoside_PTrfase"/>
</dbReference>
<dbReference type="Proteomes" id="UP000248889">
    <property type="component" value="Unassembled WGS sequence"/>
</dbReference>
<reference evidence="2 3" key="1">
    <citation type="submission" date="2018-06" db="EMBL/GenBank/DDBJ databases">
        <title>Streptacidiphilus pinicola sp. nov., isolated from pine grove soil.</title>
        <authorList>
            <person name="Roh S.G."/>
            <person name="Park S."/>
            <person name="Kim M.-K."/>
            <person name="Yun B.-R."/>
            <person name="Park J."/>
            <person name="Kim M.J."/>
            <person name="Kim Y.S."/>
            <person name="Kim S.B."/>
        </authorList>
    </citation>
    <scope>NUCLEOTIDE SEQUENCE [LARGE SCALE GENOMIC DNA]</scope>
    <source>
        <strain evidence="2 3">MMS16-CNU450</strain>
    </source>
</reference>
<dbReference type="Gene3D" id="3.30.200.20">
    <property type="entry name" value="Phosphorylase Kinase, domain 1"/>
    <property type="match status" value="1"/>
</dbReference>
<accession>A0A2X0KHL4</accession>
<feature type="non-terminal residue" evidence="2">
    <location>
        <position position="116"/>
    </location>
</feature>
<evidence type="ECO:0000259" key="1">
    <source>
        <dbReference type="Pfam" id="PF01636"/>
    </source>
</evidence>
<keyword evidence="2" id="KW-0808">Transferase</keyword>
<proteinExistence type="predicted"/>
<dbReference type="InterPro" id="IPR011009">
    <property type="entry name" value="Kinase-like_dom_sf"/>
</dbReference>
<name>A0A2X0KHL4_9ACTN</name>
<dbReference type="AlphaFoldDB" id="A0A2X0KHL4"/>
<keyword evidence="3" id="KW-1185">Reference proteome</keyword>
<organism evidence="2 3">
    <name type="scientific">Streptacidiphilus pinicola</name>
    <dbReference type="NCBI Taxonomy" id="2219663"/>
    <lineage>
        <taxon>Bacteria</taxon>
        <taxon>Bacillati</taxon>
        <taxon>Actinomycetota</taxon>
        <taxon>Actinomycetes</taxon>
        <taxon>Kitasatosporales</taxon>
        <taxon>Streptomycetaceae</taxon>
        <taxon>Streptacidiphilus</taxon>
    </lineage>
</organism>
<dbReference type="RefSeq" id="WP_341538442.1">
    <property type="nucleotide sequence ID" value="NZ_QKYN01000024.1"/>
</dbReference>
<evidence type="ECO:0000313" key="2">
    <source>
        <dbReference type="EMBL" id="RAG86569.1"/>
    </source>
</evidence>
<evidence type="ECO:0000313" key="3">
    <source>
        <dbReference type="Proteomes" id="UP000248889"/>
    </source>
</evidence>
<dbReference type="GO" id="GO:0016740">
    <property type="term" value="F:transferase activity"/>
    <property type="evidence" value="ECO:0007669"/>
    <property type="project" value="UniProtKB-KW"/>
</dbReference>
<gene>
    <name evidence="2" type="ORF">DN069_05770</name>
</gene>